<organism evidence="1 2">
    <name type="scientific">Takifugu flavidus</name>
    <name type="common">sansaifugu</name>
    <dbReference type="NCBI Taxonomy" id="433684"/>
    <lineage>
        <taxon>Eukaryota</taxon>
        <taxon>Metazoa</taxon>
        <taxon>Chordata</taxon>
        <taxon>Craniata</taxon>
        <taxon>Vertebrata</taxon>
        <taxon>Euteleostomi</taxon>
        <taxon>Actinopterygii</taxon>
        <taxon>Neopterygii</taxon>
        <taxon>Teleostei</taxon>
        <taxon>Neoteleostei</taxon>
        <taxon>Acanthomorphata</taxon>
        <taxon>Eupercaria</taxon>
        <taxon>Tetraodontiformes</taxon>
        <taxon>Tetradontoidea</taxon>
        <taxon>Tetraodontidae</taxon>
        <taxon>Takifugu</taxon>
    </lineage>
</organism>
<name>A0A5C6N5T6_9TELE</name>
<proteinExistence type="predicted"/>
<protein>
    <submittedName>
        <fullName evidence="1">Plexin-A1</fullName>
    </submittedName>
</protein>
<dbReference type="Pfam" id="PF24479">
    <property type="entry name" value="PSI_PlexinA-B"/>
    <property type="match status" value="1"/>
</dbReference>
<keyword evidence="2" id="KW-1185">Reference proteome</keyword>
<evidence type="ECO:0000313" key="2">
    <source>
        <dbReference type="Proteomes" id="UP000324091"/>
    </source>
</evidence>
<dbReference type="Proteomes" id="UP000324091">
    <property type="component" value="Chromosome 4"/>
</dbReference>
<dbReference type="EMBL" id="RHFK02000017">
    <property type="protein sequence ID" value="TWW61681.1"/>
    <property type="molecule type" value="Genomic_DNA"/>
</dbReference>
<sequence>MENMENMENMQQAGASRRCLSCVNGSFPCHWCKYRHVCTQNANDCSFQEGRVNVSEDLAVSPRPHASLPPLHPVISSSLHTAGAGPWREQERLFI</sequence>
<dbReference type="AlphaFoldDB" id="A0A5C6N5T6"/>
<comment type="caution">
    <text evidence="1">The sequence shown here is derived from an EMBL/GenBank/DDBJ whole genome shotgun (WGS) entry which is preliminary data.</text>
</comment>
<accession>A0A5C6N5T6</accession>
<evidence type="ECO:0000313" key="1">
    <source>
        <dbReference type="EMBL" id="TWW61681.1"/>
    </source>
</evidence>
<reference evidence="1 2" key="1">
    <citation type="submission" date="2019-04" db="EMBL/GenBank/DDBJ databases">
        <title>Chromosome genome assembly for Takifugu flavidus.</title>
        <authorList>
            <person name="Xiao S."/>
        </authorList>
    </citation>
    <scope>NUCLEOTIDE SEQUENCE [LARGE SCALE GENOMIC DNA]</scope>
    <source>
        <strain evidence="1">HTHZ2018</strain>
        <tissue evidence="1">Muscle</tissue>
    </source>
</reference>
<gene>
    <name evidence="1" type="ORF">D4764_04G0003280</name>
</gene>